<evidence type="ECO:0000256" key="2">
    <source>
        <dbReference type="SAM" id="SignalP"/>
    </source>
</evidence>
<name>A0AAP2GEA4_9BACT</name>
<dbReference type="AlphaFoldDB" id="A0AAP2GEA4"/>
<evidence type="ECO:0000256" key="1">
    <source>
        <dbReference type="SAM" id="MobiDB-lite"/>
    </source>
</evidence>
<proteinExistence type="predicted"/>
<protein>
    <recommendedName>
        <fullName evidence="5">DUF4890 domain-containing protein</fullName>
    </recommendedName>
</protein>
<sequence length="130" mass="14839">MSTIKISILLAALVAIISHIPATAQTADRTPLTAEQRAQKWTDWMKTELALTTEQEPKVHAINVKYAGQMEDIKAEGGDRRSRFKEAKDNNKAKDEELKAVLTPDQFTKYTEKKQEMRQKVRENRKRGGK</sequence>
<comment type="caution">
    <text evidence="3">The sequence shown here is derived from an EMBL/GenBank/DDBJ whole genome shotgun (WGS) entry which is preliminary data.</text>
</comment>
<evidence type="ECO:0000313" key="3">
    <source>
        <dbReference type="EMBL" id="MBT1688174.1"/>
    </source>
</evidence>
<dbReference type="EMBL" id="JAHESC010000023">
    <property type="protein sequence ID" value="MBT1688174.1"/>
    <property type="molecule type" value="Genomic_DNA"/>
</dbReference>
<evidence type="ECO:0008006" key="5">
    <source>
        <dbReference type="Google" id="ProtNLM"/>
    </source>
</evidence>
<feature type="signal peptide" evidence="2">
    <location>
        <begin position="1"/>
        <end position="24"/>
    </location>
</feature>
<dbReference type="Gene3D" id="1.20.120.1490">
    <property type="match status" value="1"/>
</dbReference>
<feature type="compositionally biased region" description="Basic and acidic residues" evidence="1">
    <location>
        <begin position="75"/>
        <end position="99"/>
    </location>
</feature>
<evidence type="ECO:0000313" key="4">
    <source>
        <dbReference type="Proteomes" id="UP001319180"/>
    </source>
</evidence>
<organism evidence="3 4">
    <name type="scientific">Dawidia soli</name>
    <dbReference type="NCBI Taxonomy" id="2782352"/>
    <lineage>
        <taxon>Bacteria</taxon>
        <taxon>Pseudomonadati</taxon>
        <taxon>Bacteroidota</taxon>
        <taxon>Cytophagia</taxon>
        <taxon>Cytophagales</taxon>
        <taxon>Chryseotaleaceae</taxon>
        <taxon>Dawidia</taxon>
    </lineage>
</organism>
<dbReference type="Proteomes" id="UP001319180">
    <property type="component" value="Unassembled WGS sequence"/>
</dbReference>
<keyword evidence="4" id="KW-1185">Reference proteome</keyword>
<feature type="compositionally biased region" description="Basic and acidic residues" evidence="1">
    <location>
        <begin position="110"/>
        <end position="122"/>
    </location>
</feature>
<reference evidence="3 4" key="1">
    <citation type="submission" date="2021-05" db="EMBL/GenBank/DDBJ databases">
        <title>A Polyphasic approach of four new species of the genus Ohtaekwangia: Ohtaekwangia histidinii sp. nov., Ohtaekwangia cretensis sp. nov., Ohtaekwangia indiensis sp. nov., Ohtaekwangia reichenbachii sp. nov. from diverse environment.</title>
        <authorList>
            <person name="Octaviana S."/>
        </authorList>
    </citation>
    <scope>NUCLEOTIDE SEQUENCE [LARGE SCALE GENOMIC DNA]</scope>
    <source>
        <strain evidence="3 4">PWU37</strain>
    </source>
</reference>
<feature type="chain" id="PRO_5042843799" description="DUF4890 domain-containing protein" evidence="2">
    <location>
        <begin position="25"/>
        <end position="130"/>
    </location>
</feature>
<dbReference type="RefSeq" id="WP_254091401.1">
    <property type="nucleotide sequence ID" value="NZ_JAHESC010000023.1"/>
</dbReference>
<accession>A0AAP2GEA4</accession>
<keyword evidence="2" id="KW-0732">Signal</keyword>
<feature type="region of interest" description="Disordered" evidence="1">
    <location>
        <begin position="75"/>
        <end position="130"/>
    </location>
</feature>
<gene>
    <name evidence="3" type="ORF">KK078_16505</name>
</gene>